<reference evidence="3" key="1">
    <citation type="submission" date="2016-11" db="EMBL/GenBank/DDBJ databases">
        <authorList>
            <person name="Varghese N."/>
            <person name="Submissions S."/>
        </authorList>
    </citation>
    <scope>NUCLEOTIDE SEQUENCE [LARGE SCALE GENOMIC DNA]</scope>
    <source>
        <strain evidence="3">DSM 18802</strain>
    </source>
</reference>
<keyword evidence="1" id="KW-0812">Transmembrane</keyword>
<evidence type="ECO:0000313" key="3">
    <source>
        <dbReference type="Proteomes" id="UP000184375"/>
    </source>
</evidence>
<dbReference type="InterPro" id="IPR011856">
    <property type="entry name" value="tRNA_endonuc-like_dom_sf"/>
</dbReference>
<dbReference type="OrthoDB" id="2082218at2"/>
<dbReference type="SUPFAM" id="SSF52980">
    <property type="entry name" value="Restriction endonuclease-like"/>
    <property type="match status" value="1"/>
</dbReference>
<feature type="transmembrane region" description="Helical" evidence="1">
    <location>
        <begin position="6"/>
        <end position="25"/>
    </location>
</feature>
<keyword evidence="3" id="KW-1185">Reference proteome</keyword>
<name>A0A1M7JDZ2_9FIRM</name>
<accession>A0A1M7JDZ2</accession>
<dbReference type="InterPro" id="IPR011335">
    <property type="entry name" value="Restrct_endonuc-II-like"/>
</dbReference>
<keyword evidence="1" id="KW-1133">Transmembrane helix</keyword>
<feature type="transmembrane region" description="Helical" evidence="1">
    <location>
        <begin position="152"/>
        <end position="170"/>
    </location>
</feature>
<sequence>MNMKWYVSILLIIVGGFLGIWSLRFHKRIILRHRREKARIYEKKAIDLLKKYGFDILDVQKGASYFIFINGRPKEIKVRADVIVKKGGKVYVAEVKSGKTSPSADIPATRRQLLEYYLVYKPAGILLVDMEQQKIKTIEYSFLKKDYDKLRYIFYVLGIFFVGFLLGFLTRGE</sequence>
<gene>
    <name evidence="2" type="ORF">SAMN05660826_01217</name>
</gene>
<proteinExistence type="predicted"/>
<evidence type="ECO:0000256" key="1">
    <source>
        <dbReference type="SAM" id="Phobius"/>
    </source>
</evidence>
<keyword evidence="1" id="KW-0472">Membrane</keyword>
<organism evidence="2 3">
    <name type="scientific">Caldanaerovirga acetigignens</name>
    <dbReference type="NCBI Taxonomy" id="447595"/>
    <lineage>
        <taxon>Bacteria</taxon>
        <taxon>Bacillati</taxon>
        <taxon>Bacillota</taxon>
        <taxon>Clostridia</taxon>
        <taxon>Thermosediminibacterales</taxon>
        <taxon>Thermosediminibacteraceae</taxon>
        <taxon>Caldanaerovirga</taxon>
    </lineage>
</organism>
<dbReference type="STRING" id="447595.SAMN05660826_01217"/>
<dbReference type="RefSeq" id="WP_143156233.1">
    <property type="nucleotide sequence ID" value="NZ_FRCR01000006.1"/>
</dbReference>
<dbReference type="EMBL" id="FRCR01000006">
    <property type="protein sequence ID" value="SHM51259.1"/>
    <property type="molecule type" value="Genomic_DNA"/>
</dbReference>
<evidence type="ECO:0000313" key="2">
    <source>
        <dbReference type="EMBL" id="SHM51259.1"/>
    </source>
</evidence>
<protein>
    <recommendedName>
        <fullName evidence="4">PD-(D/E)XK nuclease superfamily protein</fullName>
    </recommendedName>
</protein>
<dbReference type="GO" id="GO:0003676">
    <property type="term" value="F:nucleic acid binding"/>
    <property type="evidence" value="ECO:0007669"/>
    <property type="project" value="InterPro"/>
</dbReference>
<dbReference type="Proteomes" id="UP000184375">
    <property type="component" value="Unassembled WGS sequence"/>
</dbReference>
<evidence type="ECO:0008006" key="4">
    <source>
        <dbReference type="Google" id="ProtNLM"/>
    </source>
</evidence>
<dbReference type="AlphaFoldDB" id="A0A1M7JDZ2"/>
<dbReference type="Gene3D" id="3.40.1350.10">
    <property type="match status" value="1"/>
</dbReference>